<name>A0A0D2A6J8_9PEZI</name>
<proteinExistence type="inferred from homology"/>
<dbReference type="InParanoid" id="A0A0D2A6J8"/>
<dbReference type="Gene3D" id="3.40.50.720">
    <property type="entry name" value="NAD(P)-binding Rossmann-like Domain"/>
    <property type="match status" value="1"/>
</dbReference>
<dbReference type="RefSeq" id="XP_016212227.1">
    <property type="nucleotide sequence ID" value="XM_016359779.1"/>
</dbReference>
<organism evidence="3 4">
    <name type="scientific">Verruconis gallopava</name>
    <dbReference type="NCBI Taxonomy" id="253628"/>
    <lineage>
        <taxon>Eukaryota</taxon>
        <taxon>Fungi</taxon>
        <taxon>Dikarya</taxon>
        <taxon>Ascomycota</taxon>
        <taxon>Pezizomycotina</taxon>
        <taxon>Dothideomycetes</taxon>
        <taxon>Pleosporomycetidae</taxon>
        <taxon>Venturiales</taxon>
        <taxon>Sympoventuriaceae</taxon>
        <taxon>Verruconis</taxon>
    </lineage>
</organism>
<evidence type="ECO:0008006" key="5">
    <source>
        <dbReference type="Google" id="ProtNLM"/>
    </source>
</evidence>
<evidence type="ECO:0000313" key="3">
    <source>
        <dbReference type="EMBL" id="KIW02358.1"/>
    </source>
</evidence>
<evidence type="ECO:0000313" key="4">
    <source>
        <dbReference type="Proteomes" id="UP000053259"/>
    </source>
</evidence>
<sequence>MSNRVLFILGAGPKIGFSVAQAFAANGYKVALASRSIEDGMREDGLFGVNLDLTKPEMVESAFEKVEKQFGVPSVVVYNAALRNALEADDPLSGIDLDQVQQEWAVNVTSALFSAKYAVRGFKRLPESASKTFIFTGNKLNTFISPAVTTFAMGKTAIAQLIRNASVAYRKQGIKFYYADERRPDGGPVVPVSGSAAAVAYTKLAEEKEQGPWDYTFIDGIGYHDFKETAA</sequence>
<dbReference type="OrthoDB" id="5336600at2759"/>
<keyword evidence="4" id="KW-1185">Reference proteome</keyword>
<evidence type="ECO:0000256" key="2">
    <source>
        <dbReference type="ARBA" id="ARBA00023002"/>
    </source>
</evidence>
<evidence type="ECO:0000256" key="1">
    <source>
        <dbReference type="ARBA" id="ARBA00006484"/>
    </source>
</evidence>
<dbReference type="SUPFAM" id="SSF51735">
    <property type="entry name" value="NAD(P)-binding Rossmann-fold domains"/>
    <property type="match status" value="1"/>
</dbReference>
<gene>
    <name evidence="3" type="ORF">PV09_06180</name>
</gene>
<dbReference type="GO" id="GO:0016491">
    <property type="term" value="F:oxidoreductase activity"/>
    <property type="evidence" value="ECO:0007669"/>
    <property type="project" value="UniProtKB-KW"/>
</dbReference>
<dbReference type="STRING" id="253628.A0A0D2A6J8"/>
<dbReference type="Proteomes" id="UP000053259">
    <property type="component" value="Unassembled WGS sequence"/>
</dbReference>
<dbReference type="HOGENOM" id="CLU_103010_1_0_1"/>
<dbReference type="PANTHER" id="PTHR43669">
    <property type="entry name" value="5-KETO-D-GLUCONATE 5-REDUCTASE"/>
    <property type="match status" value="1"/>
</dbReference>
<comment type="similarity">
    <text evidence="1">Belongs to the short-chain dehydrogenases/reductases (SDR) family.</text>
</comment>
<dbReference type="GeneID" id="27314153"/>
<dbReference type="EMBL" id="KN847549">
    <property type="protein sequence ID" value="KIW02358.1"/>
    <property type="molecule type" value="Genomic_DNA"/>
</dbReference>
<dbReference type="PANTHER" id="PTHR43669:SF4">
    <property type="entry name" value="SHORT-CHAIN DEHYDROGENASE"/>
    <property type="match status" value="1"/>
</dbReference>
<dbReference type="Pfam" id="PF13561">
    <property type="entry name" value="adh_short_C2"/>
    <property type="match status" value="1"/>
</dbReference>
<dbReference type="VEuPathDB" id="FungiDB:PV09_06180"/>
<accession>A0A0D2A6J8</accession>
<dbReference type="AlphaFoldDB" id="A0A0D2A6J8"/>
<keyword evidence="2" id="KW-0560">Oxidoreductase</keyword>
<protein>
    <recommendedName>
        <fullName evidence="5">Short-chain dehydrogenase</fullName>
    </recommendedName>
</protein>
<dbReference type="InterPro" id="IPR036291">
    <property type="entry name" value="NAD(P)-bd_dom_sf"/>
</dbReference>
<dbReference type="InterPro" id="IPR002347">
    <property type="entry name" value="SDR_fam"/>
</dbReference>
<reference evidence="3 4" key="1">
    <citation type="submission" date="2015-01" db="EMBL/GenBank/DDBJ databases">
        <title>The Genome Sequence of Ochroconis gallopava CBS43764.</title>
        <authorList>
            <consortium name="The Broad Institute Genomics Platform"/>
            <person name="Cuomo C."/>
            <person name="de Hoog S."/>
            <person name="Gorbushina A."/>
            <person name="Stielow B."/>
            <person name="Teixiera M."/>
            <person name="Abouelleil A."/>
            <person name="Chapman S.B."/>
            <person name="Priest M."/>
            <person name="Young S.K."/>
            <person name="Wortman J."/>
            <person name="Nusbaum C."/>
            <person name="Birren B."/>
        </authorList>
    </citation>
    <scope>NUCLEOTIDE SEQUENCE [LARGE SCALE GENOMIC DNA]</scope>
    <source>
        <strain evidence="3 4">CBS 43764</strain>
    </source>
</reference>